<feature type="compositionally biased region" description="Basic residues" evidence="15">
    <location>
        <begin position="35"/>
        <end position="45"/>
    </location>
</feature>
<evidence type="ECO:0000313" key="18">
    <source>
        <dbReference type="Proteomes" id="UP000294003"/>
    </source>
</evidence>
<evidence type="ECO:0000256" key="5">
    <source>
        <dbReference type="ARBA" id="ARBA00022475"/>
    </source>
</evidence>
<feature type="compositionally biased region" description="Gly residues" evidence="15">
    <location>
        <begin position="96"/>
        <end position="111"/>
    </location>
</feature>
<gene>
    <name evidence="17" type="ORF">DL762_006072</name>
</gene>
<dbReference type="InterPro" id="IPR050732">
    <property type="entry name" value="Beta-glucan_modifiers"/>
</dbReference>
<feature type="region of interest" description="Disordered" evidence="15">
    <location>
        <begin position="424"/>
        <end position="449"/>
    </location>
</feature>
<accession>A0ABY0H653</accession>
<sequence length="769" mass="84175">MSGRRRHHHSFDSNPGEDEPLDNPNDTYDALSHRQYNHHRYRQEHRRQQSSPQRRPHHSRHPPNHPGAHPDSAFSHPQPGRNRRDSRGPERAVVGLGAGAGVGAATVGGGEEAAPIPPPHRENIHRSWGVDEGETYQSSKDNVTPDADNFSEAAAGGMPGLAYTIAERNPRESGLEAMSGYHRQEPPPQNPYPQSYERSPPQPPSPYDQYNEQGYDNGGYYRGAYDQRGSDHSPSSGHAYVAGHGVYDTSSPSLAAPGTATPARSQHSYQSYSSDPFGDPHAVYSQRLDPSLGQFNPNDIDDDGDDGLDYRRPTRNSMLSTGNSSHSGGNAAAAGAAGGAAAGGVLGGLIGKSRNSQVNYGPVGNVGPGGSSYDLSNRAEKSSGLITKQNNSKKRRKWCVIILVGLVIAGAIVGGVVGRTLTQNSKSGSSSRLGQSANDDQAQNGDLDINSPEINELMNNPNLHKVFPGVDYTPINVQYPECIHNPPSQNNVTRDVAVLSQLTNTIRLYGTDCNQTEMAIHAVNQLQLKDEMKIWMGVWQDKNDTTNKRQLEQMWTILDTYGDSYFKGIIVANEILFREEMTASQLGNLLDTVRSNLSDHNWDLPVATSDLGDDWTPALGELSDYIMANIHPFFAGVDAKDAASWTYNFWETQNRPIWKTDTEKNIISEVGWPTKGGKNCGSATVTDCPNGSVAGIDELNQLLDDWVCPALDNGTNYFWFEMFDEPWKERFNEDGKEWEDQWGLMDVNRNLKPGVKIPDCGGKTVGKAT</sequence>
<dbReference type="SUPFAM" id="SSF51445">
    <property type="entry name" value="(Trans)glycosidases"/>
    <property type="match status" value="1"/>
</dbReference>
<keyword evidence="6" id="KW-0378">Hydrolase</keyword>
<evidence type="ECO:0000256" key="8">
    <source>
        <dbReference type="ARBA" id="ARBA00023180"/>
    </source>
</evidence>
<name>A0ABY0H653_9PEZI</name>
<keyword evidence="16" id="KW-1133">Transmembrane helix</keyword>
<dbReference type="Proteomes" id="UP000294003">
    <property type="component" value="Unassembled WGS sequence"/>
</dbReference>
<comment type="catalytic activity">
    <reaction evidence="1">
        <text>Hydrolysis of (1-&gt;3)-beta-D-glucosidic linkages in (1-&gt;3)-beta-D-glucans.</text>
        <dbReference type="EC" id="3.2.1.39"/>
    </reaction>
</comment>
<feature type="compositionally biased region" description="Polar residues" evidence="15">
    <location>
        <begin position="315"/>
        <end position="327"/>
    </location>
</feature>
<evidence type="ECO:0000256" key="14">
    <source>
        <dbReference type="ARBA" id="ARBA00043078"/>
    </source>
</evidence>
<keyword evidence="9" id="KW-0119">Carbohydrate metabolism</keyword>
<keyword evidence="16" id="KW-0812">Transmembrane</keyword>
<feature type="transmembrane region" description="Helical" evidence="16">
    <location>
        <begin position="398"/>
        <end position="417"/>
    </location>
</feature>
<feature type="compositionally biased region" description="Low complexity" evidence="15">
    <location>
        <begin position="425"/>
        <end position="436"/>
    </location>
</feature>
<protein>
    <recommendedName>
        <fullName evidence="4">glucan endo-1,3-beta-D-glucosidase</fullName>
        <ecNumber evidence="4">3.2.1.39</ecNumber>
    </recommendedName>
    <alternativeName>
        <fullName evidence="14">Endo-1,3-beta-glucanase btgC</fullName>
    </alternativeName>
    <alternativeName>
        <fullName evidence="13">Laminarinase btgC</fullName>
    </alternativeName>
</protein>
<dbReference type="PANTHER" id="PTHR16631">
    <property type="entry name" value="GLUCAN 1,3-BETA-GLUCOSIDASE"/>
    <property type="match status" value="1"/>
</dbReference>
<evidence type="ECO:0000256" key="7">
    <source>
        <dbReference type="ARBA" id="ARBA00023136"/>
    </source>
</evidence>
<evidence type="ECO:0000256" key="15">
    <source>
        <dbReference type="SAM" id="MobiDB-lite"/>
    </source>
</evidence>
<comment type="function">
    <text evidence="12">Glucanases play a role in cell expansion during growth, in cell-cell fusion during mating, and in spore release during sporulation. This enzyme may be involved in beta-glucan degradation. Active on laminarin and lichenan.</text>
</comment>
<evidence type="ECO:0000256" key="6">
    <source>
        <dbReference type="ARBA" id="ARBA00022801"/>
    </source>
</evidence>
<evidence type="ECO:0000256" key="1">
    <source>
        <dbReference type="ARBA" id="ARBA00000382"/>
    </source>
</evidence>
<feature type="region of interest" description="Disordered" evidence="15">
    <location>
        <begin position="1"/>
        <end position="334"/>
    </location>
</feature>
<keyword evidence="7 16" id="KW-0472">Membrane</keyword>
<evidence type="ECO:0000256" key="10">
    <source>
        <dbReference type="ARBA" id="ARBA00023316"/>
    </source>
</evidence>
<dbReference type="PANTHER" id="PTHR16631:SF17">
    <property type="entry name" value="GLUCAN ENDO-1,3-BETA-GLUCOSIDASE BTGC"/>
    <property type="match status" value="1"/>
</dbReference>
<dbReference type="InterPro" id="IPR017853">
    <property type="entry name" value="GH"/>
</dbReference>
<evidence type="ECO:0000313" key="17">
    <source>
        <dbReference type="EMBL" id="RYO83548.1"/>
    </source>
</evidence>
<feature type="compositionally biased region" description="Basic and acidic residues" evidence="15">
    <location>
        <begin position="119"/>
        <end position="129"/>
    </location>
</feature>
<feature type="compositionally biased region" description="Basic residues" evidence="15">
    <location>
        <begin position="54"/>
        <end position="63"/>
    </location>
</feature>
<evidence type="ECO:0000256" key="2">
    <source>
        <dbReference type="ARBA" id="ARBA00004401"/>
    </source>
</evidence>
<dbReference type="EMBL" id="QJNS01000185">
    <property type="protein sequence ID" value="RYO83548.1"/>
    <property type="molecule type" value="Genomic_DNA"/>
</dbReference>
<evidence type="ECO:0000256" key="11">
    <source>
        <dbReference type="ARBA" id="ARBA00023326"/>
    </source>
</evidence>
<comment type="subcellular location">
    <subcellularLocation>
        <location evidence="2">Cell membrane</location>
        <topology evidence="2">Single-pass type II membrane protein</topology>
    </subcellularLocation>
</comment>
<feature type="compositionally biased region" description="Polar residues" evidence="15">
    <location>
        <begin position="262"/>
        <end position="274"/>
    </location>
</feature>
<evidence type="ECO:0000256" key="9">
    <source>
        <dbReference type="ARBA" id="ARBA00023277"/>
    </source>
</evidence>
<proteinExistence type="inferred from homology"/>
<dbReference type="Gene3D" id="3.20.20.80">
    <property type="entry name" value="Glycosidases"/>
    <property type="match status" value="2"/>
</dbReference>
<keyword evidence="10" id="KW-0961">Cell wall biogenesis/degradation</keyword>
<keyword evidence="11" id="KW-0624">Polysaccharide degradation</keyword>
<keyword evidence="8" id="KW-0325">Glycoprotein</keyword>
<keyword evidence="18" id="KW-1185">Reference proteome</keyword>
<evidence type="ECO:0000256" key="4">
    <source>
        <dbReference type="ARBA" id="ARBA00012780"/>
    </source>
</evidence>
<evidence type="ECO:0000256" key="13">
    <source>
        <dbReference type="ARBA" id="ARBA00042373"/>
    </source>
</evidence>
<dbReference type="EC" id="3.2.1.39" evidence="4"/>
<evidence type="ECO:0000256" key="16">
    <source>
        <dbReference type="SAM" id="Phobius"/>
    </source>
</evidence>
<reference evidence="17 18" key="1">
    <citation type="submission" date="2018-06" db="EMBL/GenBank/DDBJ databases">
        <title>Complete Genomes of Monosporascus.</title>
        <authorList>
            <person name="Robinson A.J."/>
            <person name="Natvig D.O."/>
        </authorList>
    </citation>
    <scope>NUCLEOTIDE SEQUENCE [LARGE SCALE GENOMIC DNA]</scope>
    <source>
        <strain evidence="17 18">CBS 609.92</strain>
    </source>
</reference>
<evidence type="ECO:0000256" key="3">
    <source>
        <dbReference type="ARBA" id="ARBA00008773"/>
    </source>
</evidence>
<evidence type="ECO:0000256" key="12">
    <source>
        <dbReference type="ARBA" id="ARBA00037649"/>
    </source>
</evidence>
<keyword evidence="5" id="KW-1003">Cell membrane</keyword>
<organism evidence="17 18">
    <name type="scientific">Monosporascus cannonballus</name>
    <dbReference type="NCBI Taxonomy" id="155416"/>
    <lineage>
        <taxon>Eukaryota</taxon>
        <taxon>Fungi</taxon>
        <taxon>Dikarya</taxon>
        <taxon>Ascomycota</taxon>
        <taxon>Pezizomycotina</taxon>
        <taxon>Sordariomycetes</taxon>
        <taxon>Xylariomycetidae</taxon>
        <taxon>Xylariales</taxon>
        <taxon>Xylariales incertae sedis</taxon>
        <taxon>Monosporascus</taxon>
    </lineage>
</organism>
<comment type="caution">
    <text evidence="17">The sequence shown here is derived from an EMBL/GenBank/DDBJ whole genome shotgun (WGS) entry which is preliminary data.</text>
</comment>
<comment type="similarity">
    <text evidence="3">Belongs to the glycosyl hydrolase 17 family.</text>
</comment>